<proteinExistence type="predicted"/>
<dbReference type="Gene3D" id="3.40.710.10">
    <property type="entry name" value="DD-peptidase/beta-lactamase superfamily"/>
    <property type="match status" value="1"/>
</dbReference>
<evidence type="ECO:0000256" key="1">
    <source>
        <dbReference type="ARBA" id="ARBA00022801"/>
    </source>
</evidence>
<gene>
    <name evidence="3" type="ORF">SAMN05421688_2798</name>
</gene>
<protein>
    <submittedName>
        <fullName evidence="3">CubicO group peptidase, beta-lactamase class C family</fullName>
    </submittedName>
</protein>
<dbReference type="Pfam" id="PF00144">
    <property type="entry name" value="Beta-lactamase"/>
    <property type="match status" value="1"/>
</dbReference>
<keyword evidence="1" id="KW-0378">Hydrolase</keyword>
<dbReference type="AlphaFoldDB" id="A0A1I0Y565"/>
<feature type="domain" description="Beta-lactamase-related" evidence="2">
    <location>
        <begin position="22"/>
        <end position="287"/>
    </location>
</feature>
<dbReference type="PANTHER" id="PTHR43283">
    <property type="entry name" value="BETA-LACTAMASE-RELATED"/>
    <property type="match status" value="1"/>
</dbReference>
<dbReference type="PANTHER" id="PTHR43283:SF11">
    <property type="entry name" value="BETA-LACTAMASE-RELATED DOMAIN-CONTAINING PROTEIN"/>
    <property type="match status" value="1"/>
</dbReference>
<dbReference type="InterPro" id="IPR001466">
    <property type="entry name" value="Beta-lactam-related"/>
</dbReference>
<dbReference type="RefSeq" id="WP_092065939.1">
    <property type="nucleotide sequence ID" value="NZ_FOJU01000004.1"/>
</dbReference>
<dbReference type="InterPro" id="IPR050789">
    <property type="entry name" value="Diverse_Enzym_Activities"/>
</dbReference>
<dbReference type="SUPFAM" id="SSF56601">
    <property type="entry name" value="beta-lactamase/transpeptidase-like"/>
    <property type="match status" value="1"/>
</dbReference>
<dbReference type="GO" id="GO:0016787">
    <property type="term" value="F:hydrolase activity"/>
    <property type="evidence" value="ECO:0007669"/>
    <property type="project" value="UniProtKB-KW"/>
</dbReference>
<evidence type="ECO:0000313" key="4">
    <source>
        <dbReference type="Proteomes" id="UP000198796"/>
    </source>
</evidence>
<dbReference type="STRING" id="871651.SAMN05421688_2798"/>
<evidence type="ECO:0000313" key="3">
    <source>
        <dbReference type="EMBL" id="SFB07997.1"/>
    </source>
</evidence>
<dbReference type="OrthoDB" id="5377981at2"/>
<evidence type="ECO:0000259" key="2">
    <source>
        <dbReference type="Pfam" id="PF00144"/>
    </source>
</evidence>
<dbReference type="EMBL" id="FOJU01000004">
    <property type="protein sequence ID" value="SFB07997.1"/>
    <property type="molecule type" value="Genomic_DNA"/>
</dbReference>
<organism evidence="3 4">
    <name type="scientific">Poseidonocella pacifica</name>
    <dbReference type="NCBI Taxonomy" id="871651"/>
    <lineage>
        <taxon>Bacteria</taxon>
        <taxon>Pseudomonadati</taxon>
        <taxon>Pseudomonadota</taxon>
        <taxon>Alphaproteobacteria</taxon>
        <taxon>Rhodobacterales</taxon>
        <taxon>Roseobacteraceae</taxon>
        <taxon>Poseidonocella</taxon>
    </lineage>
</organism>
<sequence>MAGTEHHAVWIDREGRSGGIGNAGALFPYWSFTKTVIAICAVALAGDGSVDLDAALPGEDFTLRQLLAHSAGLRDYGGLAEYHRDVAAGRAPWTRQRVVDAVRGQGPLFAPGAGWAYSNVGYMLARERIEEVAQRPFSRLVADLITKPLDLGSVALAADLSDMATVHWPAGHGYDPGWVYHGCLVGSANDAARLLHGFAEGALLSSWGRTQMLDRRWLGGALAGRPWTDCGYGLGLMSGTMGQAGRAFGHTGGGPFCVNAVYHFPSHGRTVASFTDGTDEGRAEHHAALLAVEG</sequence>
<dbReference type="Proteomes" id="UP000198796">
    <property type="component" value="Unassembled WGS sequence"/>
</dbReference>
<reference evidence="3 4" key="1">
    <citation type="submission" date="2016-10" db="EMBL/GenBank/DDBJ databases">
        <authorList>
            <person name="de Groot N.N."/>
        </authorList>
    </citation>
    <scope>NUCLEOTIDE SEQUENCE [LARGE SCALE GENOMIC DNA]</scope>
    <source>
        <strain evidence="3 4">DSM 29316</strain>
    </source>
</reference>
<accession>A0A1I0Y565</accession>
<keyword evidence="4" id="KW-1185">Reference proteome</keyword>
<name>A0A1I0Y565_9RHOB</name>
<dbReference type="InterPro" id="IPR012338">
    <property type="entry name" value="Beta-lactam/transpept-like"/>
</dbReference>